<dbReference type="RefSeq" id="WP_252591438.1">
    <property type="nucleotide sequence ID" value="NZ_CP099489.1"/>
</dbReference>
<evidence type="ECO:0000313" key="3">
    <source>
        <dbReference type="Proteomes" id="UP001056455"/>
    </source>
</evidence>
<proteinExistence type="predicted"/>
<dbReference type="Proteomes" id="UP001056455">
    <property type="component" value="Chromosome"/>
</dbReference>
<keyword evidence="1" id="KW-1133">Transmembrane helix</keyword>
<gene>
    <name evidence="2" type="ORF">NF556_13500</name>
</gene>
<protein>
    <submittedName>
        <fullName evidence="2">Uncharacterized protein</fullName>
    </submittedName>
</protein>
<feature type="transmembrane region" description="Helical" evidence="1">
    <location>
        <begin position="145"/>
        <end position="165"/>
    </location>
</feature>
<sequence length="179" mass="19159">MSHLIRSARVLLVAGLVLLVIGGGVLGTSLRAQQEARDDLTLLRVANDNLEMVMQARIDEVQGQDSLAFTPPDDDALAGHVDYVRELAPETSGPGLARLLALDETLASADDPAAVLMDVALALDALTWDTMDPVIDRLEAAQTRIWWSFWLTGLTVVALLCAALARVGDHDFGSASSDR</sequence>
<evidence type="ECO:0000313" key="2">
    <source>
        <dbReference type="EMBL" id="USQ78641.1"/>
    </source>
</evidence>
<keyword evidence="1" id="KW-0472">Membrane</keyword>
<dbReference type="EMBL" id="CP099489">
    <property type="protein sequence ID" value="USQ78641.1"/>
    <property type="molecule type" value="Genomic_DNA"/>
</dbReference>
<keyword evidence="1" id="KW-0812">Transmembrane</keyword>
<name>A0ABY4YPD8_9MICO</name>
<evidence type="ECO:0000256" key="1">
    <source>
        <dbReference type="SAM" id="Phobius"/>
    </source>
</evidence>
<accession>A0ABY4YPD8</accession>
<reference evidence="2" key="1">
    <citation type="submission" date="2022-06" db="EMBL/GenBank/DDBJ databases">
        <title>Ornithinimicrobium HY1793.</title>
        <authorList>
            <person name="Huang Y."/>
        </authorList>
    </citation>
    <scope>NUCLEOTIDE SEQUENCE</scope>
    <source>
        <strain evidence="2">HY1793</strain>
    </source>
</reference>
<organism evidence="2 3">
    <name type="scientific">Ornithinimicrobium faecis</name>
    <dbReference type="NCBI Taxonomy" id="2934158"/>
    <lineage>
        <taxon>Bacteria</taxon>
        <taxon>Bacillati</taxon>
        <taxon>Actinomycetota</taxon>
        <taxon>Actinomycetes</taxon>
        <taxon>Micrococcales</taxon>
        <taxon>Ornithinimicrobiaceae</taxon>
        <taxon>Ornithinimicrobium</taxon>
    </lineage>
</organism>
<keyword evidence="3" id="KW-1185">Reference proteome</keyword>